<dbReference type="AlphaFoldDB" id="A0A7L4YLU5"/>
<dbReference type="Proteomes" id="UP000463857">
    <property type="component" value="Chromosome"/>
</dbReference>
<evidence type="ECO:0000313" key="1">
    <source>
        <dbReference type="EMBL" id="QHC00156.1"/>
    </source>
</evidence>
<dbReference type="RefSeq" id="WP_159544359.1">
    <property type="nucleotide sequence ID" value="NZ_CP047156.1"/>
</dbReference>
<dbReference type="InterPro" id="IPR014729">
    <property type="entry name" value="Rossmann-like_a/b/a_fold"/>
</dbReference>
<dbReference type="SUPFAM" id="SSF52374">
    <property type="entry name" value="Nucleotidylyl transferase"/>
    <property type="match status" value="1"/>
</dbReference>
<organism evidence="1 2">
    <name type="scientific">Epidermidibacterium keratini</name>
    <dbReference type="NCBI Taxonomy" id="1891644"/>
    <lineage>
        <taxon>Bacteria</taxon>
        <taxon>Bacillati</taxon>
        <taxon>Actinomycetota</taxon>
        <taxon>Actinomycetes</taxon>
        <taxon>Sporichthyales</taxon>
        <taxon>Sporichthyaceae</taxon>
        <taxon>Epidermidibacterium</taxon>
    </lineage>
</organism>
<evidence type="ECO:0000313" key="2">
    <source>
        <dbReference type="Proteomes" id="UP000463857"/>
    </source>
</evidence>
<proteinExistence type="predicted"/>
<sequence>MRDLDIVCQLRERYSRLVVGVLDDESVERMRNRPPLMPLDERVRLISHVRGVDQAIVYPAAATSLPRSSAVFAIEHEPIPPEVPSPVRLTPRCESSCAALQPEKVRADNQAVA</sequence>
<accession>A0A7L4YLU5</accession>
<keyword evidence="2" id="KW-1185">Reference proteome</keyword>
<gene>
    <name evidence="1" type="ORF">EK0264_07630</name>
</gene>
<dbReference type="EMBL" id="CP047156">
    <property type="protein sequence ID" value="QHC00156.1"/>
    <property type="molecule type" value="Genomic_DNA"/>
</dbReference>
<reference evidence="1 2" key="1">
    <citation type="journal article" date="2018" name="Int. J. Syst. Evol. Microbiol.">
        <title>Epidermidibacterium keratini gen. nov., sp. nov., a member of the family Sporichthyaceae, isolated from keratin epidermis.</title>
        <authorList>
            <person name="Lee D.G."/>
            <person name="Trujillo M.E."/>
            <person name="Kang S."/>
            <person name="Nam J.J."/>
            <person name="Kim Y.J."/>
        </authorList>
    </citation>
    <scope>NUCLEOTIDE SEQUENCE [LARGE SCALE GENOMIC DNA]</scope>
    <source>
        <strain evidence="1 2">EPI-7</strain>
    </source>
</reference>
<name>A0A7L4YLU5_9ACTN</name>
<dbReference type="InParanoid" id="A0A7L4YLU5"/>
<protein>
    <submittedName>
        <fullName evidence="1">Uncharacterized protein</fullName>
    </submittedName>
</protein>
<dbReference type="KEGG" id="eke:EK0264_07630"/>
<dbReference type="Gene3D" id="3.40.50.620">
    <property type="entry name" value="HUPs"/>
    <property type="match status" value="1"/>
</dbReference>